<evidence type="ECO:0000313" key="17">
    <source>
        <dbReference type="Proteomes" id="UP000033423"/>
    </source>
</evidence>
<evidence type="ECO:0000256" key="2">
    <source>
        <dbReference type="ARBA" id="ARBA00004496"/>
    </source>
</evidence>
<organism evidence="16 17">
    <name type="scientific">Candidatus Magnetobacterium bavaricum</name>
    <dbReference type="NCBI Taxonomy" id="29290"/>
    <lineage>
        <taxon>Bacteria</taxon>
        <taxon>Pseudomonadati</taxon>
        <taxon>Nitrospirota</taxon>
        <taxon>Thermodesulfovibrionia</taxon>
        <taxon>Thermodesulfovibrionales</taxon>
        <taxon>Candidatus Magnetobacteriaceae</taxon>
        <taxon>Candidatus Magnetobacterium</taxon>
    </lineage>
</organism>
<keyword evidence="5 13" id="KW-0820">tRNA-binding</keyword>
<keyword evidence="17" id="KW-1185">Reference proteome</keyword>
<comment type="function">
    <text evidence="1 13">Is required not only for elongation of protein synthesis but also for the initiation of all mRNA translation through initiator tRNA(fMet) aminoacylation.</text>
</comment>
<dbReference type="Pfam" id="PF01588">
    <property type="entry name" value="tRNA_bind"/>
    <property type="match status" value="1"/>
</dbReference>
<comment type="catalytic activity">
    <reaction evidence="12 13">
        <text>tRNA(Met) + L-methionine + ATP = L-methionyl-tRNA(Met) + AMP + diphosphate</text>
        <dbReference type="Rhea" id="RHEA:13481"/>
        <dbReference type="Rhea" id="RHEA-COMP:9667"/>
        <dbReference type="Rhea" id="RHEA-COMP:9698"/>
        <dbReference type="ChEBI" id="CHEBI:30616"/>
        <dbReference type="ChEBI" id="CHEBI:33019"/>
        <dbReference type="ChEBI" id="CHEBI:57844"/>
        <dbReference type="ChEBI" id="CHEBI:78442"/>
        <dbReference type="ChEBI" id="CHEBI:78530"/>
        <dbReference type="ChEBI" id="CHEBI:456215"/>
        <dbReference type="EC" id="6.1.1.10"/>
    </reaction>
</comment>
<dbReference type="InterPro" id="IPR041872">
    <property type="entry name" value="Anticodon_Met"/>
</dbReference>
<dbReference type="PROSITE" id="PS50886">
    <property type="entry name" value="TRBD"/>
    <property type="match status" value="1"/>
</dbReference>
<dbReference type="InterPro" id="IPR014729">
    <property type="entry name" value="Rossmann-like_a/b/a_fold"/>
</dbReference>
<evidence type="ECO:0000313" key="16">
    <source>
        <dbReference type="EMBL" id="KJU85872.1"/>
    </source>
</evidence>
<keyword evidence="11 13" id="KW-0030">Aminoacyl-tRNA synthetase</keyword>
<keyword evidence="9 13" id="KW-0694">RNA-binding</keyword>
<dbReference type="Proteomes" id="UP000033423">
    <property type="component" value="Unassembled WGS sequence"/>
</dbReference>
<reference evidence="16 17" key="1">
    <citation type="submission" date="2015-02" db="EMBL/GenBank/DDBJ databases">
        <title>Single-cell genomics of uncultivated deep-branching MTB reveals a conserved set of magnetosome genes.</title>
        <authorList>
            <person name="Kolinko S."/>
            <person name="Richter M."/>
            <person name="Glockner F.O."/>
            <person name="Brachmann A."/>
            <person name="Schuler D."/>
        </authorList>
    </citation>
    <scope>NUCLEOTIDE SEQUENCE [LARGE SCALE GENOMIC DNA]</scope>
    <source>
        <strain evidence="16">TM-1</strain>
    </source>
</reference>
<dbReference type="NCBIfam" id="TIGR00399">
    <property type="entry name" value="metG_C_term"/>
    <property type="match status" value="1"/>
</dbReference>
<dbReference type="GO" id="GO:0004825">
    <property type="term" value="F:methionine-tRNA ligase activity"/>
    <property type="evidence" value="ECO:0007669"/>
    <property type="project" value="UniProtKB-UniRule"/>
</dbReference>
<dbReference type="Gene3D" id="2.170.220.10">
    <property type="match status" value="1"/>
</dbReference>
<feature type="short sequence motif" description="'HIGH' region" evidence="13">
    <location>
        <begin position="12"/>
        <end position="22"/>
    </location>
</feature>
<evidence type="ECO:0000256" key="6">
    <source>
        <dbReference type="ARBA" id="ARBA00022598"/>
    </source>
</evidence>
<dbReference type="CDD" id="cd07957">
    <property type="entry name" value="Anticodon_Ia_Met"/>
    <property type="match status" value="1"/>
</dbReference>
<dbReference type="InterPro" id="IPR009080">
    <property type="entry name" value="tRNAsynth_Ia_anticodon-bd"/>
</dbReference>
<comment type="caution">
    <text evidence="16">The sequence shown here is derived from an EMBL/GenBank/DDBJ whole genome shotgun (WGS) entry which is preliminary data.</text>
</comment>
<dbReference type="HAMAP" id="MF_01228">
    <property type="entry name" value="Met_tRNA_synth_type2"/>
    <property type="match status" value="1"/>
</dbReference>
<dbReference type="InterPro" id="IPR013155">
    <property type="entry name" value="M/V/L/I-tRNA-synth_anticd-bd"/>
</dbReference>
<dbReference type="SUPFAM" id="SSF47323">
    <property type="entry name" value="Anticodon-binding domain of a subclass of class I aminoacyl-tRNA synthetases"/>
    <property type="match status" value="1"/>
</dbReference>
<comment type="caution">
    <text evidence="13">Lacks conserved residue(s) required for the propagation of feature annotation.</text>
</comment>
<sequence>MKEKLYITTPIYYVNDVPHIGHAYTTVAADILARFNRLMGREVFFLTGTDEHGQKVEKASCLVGRTPKKHADVLCENFKNLWVKLNVTNDAFIRTTDPQHIGIVQDMLQRLYDKGEIEKRQYSGCYCTHDERFWTDKEVPDGNCPECGRPIERIEEENYFFLMSGYHDRLVRYIEDTPGFIQPQSRRNEVLGFLRSAPLGDLCISRPKKRLSCGVPMPFDDDFVTYVWFDALMNYYSATLYLAPPTSGQWWPATWHLIGKDILTTHAVFWSTMLMALEMPLPQHIFAHGWWTQEGKKMSKSLGNVVDPFDVIARYGADAFRYFLVREVTFGLDGDFSEAALIGRINSDLANDLGNLVNRTFSMLQRYFKGVIPQPKIPDEGIENLAAGTLIIIEDSLKELAYQKALNAIWELTAFLNKYIDTEKPWALAKGGNTDRLDTVIYHCLEGLRFVSMYLYPFMPQTCEKLYSALTQGDIKDVKLSDGAKWGGLGHGRAVSELPQLFPRIDKPVEVVAPEAVQVVKAAEVRSTDNVVAVGELIDIEDFARVRLKVGKVVSAEKVKGSSKLLRLQVDTGEMRQVVAGIGKHYGPETLVGRAVVVVCNLKPAKLMGLESQGMILAASDDTTMSLLTTDKEITAGATIK</sequence>
<name>A0A0F3GVJ4_9BACT</name>
<evidence type="ECO:0000256" key="1">
    <source>
        <dbReference type="ARBA" id="ARBA00003314"/>
    </source>
</evidence>
<comment type="subunit">
    <text evidence="3 13">Homodimer.</text>
</comment>
<dbReference type="InterPro" id="IPR023457">
    <property type="entry name" value="Met-tRNA_synth_2"/>
</dbReference>
<dbReference type="PANTHER" id="PTHR43326">
    <property type="entry name" value="METHIONYL-TRNA SYNTHETASE"/>
    <property type="match status" value="1"/>
</dbReference>
<dbReference type="NCBIfam" id="NF008900">
    <property type="entry name" value="PRK12267.1"/>
    <property type="match status" value="1"/>
</dbReference>
<dbReference type="InterPro" id="IPR012340">
    <property type="entry name" value="NA-bd_OB-fold"/>
</dbReference>
<evidence type="ECO:0000256" key="9">
    <source>
        <dbReference type="ARBA" id="ARBA00022884"/>
    </source>
</evidence>
<gene>
    <name evidence="13" type="primary">metG</name>
    <name evidence="16" type="ORF">MBAV_001934</name>
</gene>
<comment type="similarity">
    <text evidence="14">Belongs to the class-I aminoacyl-tRNA synthetase family.</text>
</comment>
<protein>
    <recommendedName>
        <fullName evidence="13">Methionine--tRNA ligase</fullName>
        <ecNumber evidence="13">6.1.1.10</ecNumber>
    </recommendedName>
    <alternativeName>
        <fullName evidence="13">Methionyl-tRNA synthetase</fullName>
        <shortName evidence="13">MetRS</shortName>
    </alternativeName>
</protein>
<feature type="binding site" evidence="13">
    <location>
        <position position="147"/>
    </location>
    <ligand>
        <name>Zn(2+)</name>
        <dbReference type="ChEBI" id="CHEBI:29105"/>
    </ligand>
</feature>
<evidence type="ECO:0000256" key="8">
    <source>
        <dbReference type="ARBA" id="ARBA00022840"/>
    </source>
</evidence>
<dbReference type="InterPro" id="IPR033911">
    <property type="entry name" value="MetRS_core"/>
</dbReference>
<evidence type="ECO:0000256" key="12">
    <source>
        <dbReference type="ARBA" id="ARBA00047364"/>
    </source>
</evidence>
<evidence type="ECO:0000256" key="11">
    <source>
        <dbReference type="ARBA" id="ARBA00023146"/>
    </source>
</evidence>
<dbReference type="Pfam" id="PF09334">
    <property type="entry name" value="tRNA-synt_1g"/>
    <property type="match status" value="2"/>
</dbReference>
<dbReference type="SUPFAM" id="SSF50249">
    <property type="entry name" value="Nucleic acid-binding proteins"/>
    <property type="match status" value="1"/>
</dbReference>
<feature type="binding site" evidence="13">
    <location>
        <position position="144"/>
    </location>
    <ligand>
        <name>Zn(2+)</name>
        <dbReference type="ChEBI" id="CHEBI:29105"/>
    </ligand>
</feature>
<feature type="binding site" evidence="13">
    <location>
        <position position="127"/>
    </location>
    <ligand>
        <name>Zn(2+)</name>
        <dbReference type="ChEBI" id="CHEBI:29105"/>
    </ligand>
</feature>
<dbReference type="InterPro" id="IPR015413">
    <property type="entry name" value="Methionyl/Leucyl_tRNA_Synth"/>
</dbReference>
<dbReference type="FunFam" id="2.40.50.140:FF:000042">
    <property type="entry name" value="Methionine--tRNA ligase"/>
    <property type="match status" value="1"/>
</dbReference>
<keyword evidence="7 13" id="KW-0547">Nucleotide-binding</keyword>
<evidence type="ECO:0000256" key="5">
    <source>
        <dbReference type="ARBA" id="ARBA00022555"/>
    </source>
</evidence>
<evidence type="ECO:0000256" key="4">
    <source>
        <dbReference type="ARBA" id="ARBA00022490"/>
    </source>
</evidence>
<dbReference type="GO" id="GO:0000049">
    <property type="term" value="F:tRNA binding"/>
    <property type="evidence" value="ECO:0007669"/>
    <property type="project" value="UniProtKB-UniRule"/>
</dbReference>
<accession>A0A0F3GVJ4</accession>
<dbReference type="InterPro" id="IPR002547">
    <property type="entry name" value="tRNA-bd_dom"/>
</dbReference>
<feature type="short sequence motif" description="'KMSKS' region" evidence="13">
    <location>
        <begin position="297"/>
        <end position="301"/>
    </location>
</feature>
<comment type="subcellular location">
    <subcellularLocation>
        <location evidence="2 13">Cytoplasm</location>
    </subcellularLocation>
</comment>
<dbReference type="AlphaFoldDB" id="A0A0F3GVJ4"/>
<dbReference type="Gene3D" id="1.10.730.10">
    <property type="entry name" value="Isoleucyl-tRNA Synthetase, Domain 1"/>
    <property type="match status" value="1"/>
</dbReference>
<evidence type="ECO:0000256" key="13">
    <source>
        <dbReference type="HAMAP-Rule" id="MF_01228"/>
    </source>
</evidence>
<dbReference type="InterPro" id="IPR004495">
    <property type="entry name" value="Met-tRNA-synth_bsu_C"/>
</dbReference>
<dbReference type="EMBL" id="LACI01000829">
    <property type="protein sequence ID" value="KJU85872.1"/>
    <property type="molecule type" value="Genomic_DNA"/>
</dbReference>
<dbReference type="EC" id="6.1.1.10" evidence="13"/>
<keyword evidence="10 13" id="KW-0648">Protein biosynthesis</keyword>
<evidence type="ECO:0000256" key="10">
    <source>
        <dbReference type="ARBA" id="ARBA00022917"/>
    </source>
</evidence>
<dbReference type="Gene3D" id="2.40.50.140">
    <property type="entry name" value="Nucleic acid-binding proteins"/>
    <property type="match status" value="1"/>
</dbReference>
<feature type="binding site" evidence="13">
    <location>
        <position position="296"/>
    </location>
    <ligand>
        <name>ATP</name>
        <dbReference type="ChEBI" id="CHEBI:30616"/>
    </ligand>
</feature>
<dbReference type="Pfam" id="PF08264">
    <property type="entry name" value="Anticodon_1"/>
    <property type="match status" value="1"/>
</dbReference>
<proteinExistence type="inferred from homology"/>
<evidence type="ECO:0000259" key="15">
    <source>
        <dbReference type="PROSITE" id="PS50886"/>
    </source>
</evidence>
<evidence type="ECO:0000256" key="14">
    <source>
        <dbReference type="RuleBase" id="RU363039"/>
    </source>
</evidence>
<dbReference type="PANTHER" id="PTHR43326:SF1">
    <property type="entry name" value="METHIONINE--TRNA LIGASE, MITOCHONDRIAL"/>
    <property type="match status" value="1"/>
</dbReference>
<dbReference type="Gene3D" id="3.40.50.620">
    <property type="entry name" value="HUPs"/>
    <property type="match status" value="1"/>
</dbReference>
<dbReference type="PATRIC" id="fig|29290.4.peg.2573"/>
<feature type="domain" description="TRNA-binding" evidence="15">
    <location>
        <begin position="542"/>
        <end position="641"/>
    </location>
</feature>
<dbReference type="PRINTS" id="PR01041">
    <property type="entry name" value="TRNASYNTHMET"/>
</dbReference>
<dbReference type="CDD" id="cd02800">
    <property type="entry name" value="tRNA_bind_EcMetRS_like"/>
    <property type="match status" value="1"/>
</dbReference>
<dbReference type="GO" id="GO:0005737">
    <property type="term" value="C:cytoplasm"/>
    <property type="evidence" value="ECO:0007669"/>
    <property type="project" value="UniProtKB-SubCell"/>
</dbReference>
<keyword evidence="8 13" id="KW-0067">ATP-binding</keyword>
<dbReference type="CDD" id="cd00814">
    <property type="entry name" value="MetRS_core"/>
    <property type="match status" value="1"/>
</dbReference>
<keyword evidence="4 13" id="KW-0963">Cytoplasm</keyword>
<dbReference type="GO" id="GO:0005524">
    <property type="term" value="F:ATP binding"/>
    <property type="evidence" value="ECO:0007669"/>
    <property type="project" value="UniProtKB-UniRule"/>
</dbReference>
<evidence type="ECO:0000256" key="3">
    <source>
        <dbReference type="ARBA" id="ARBA00011738"/>
    </source>
</evidence>
<dbReference type="GO" id="GO:0006431">
    <property type="term" value="P:methionyl-tRNA aminoacylation"/>
    <property type="evidence" value="ECO:0007669"/>
    <property type="project" value="UniProtKB-UniRule"/>
</dbReference>
<dbReference type="FunFam" id="2.170.220.10:FF:000003">
    <property type="entry name" value="Methionine--tRNA ligase"/>
    <property type="match status" value="1"/>
</dbReference>
<evidence type="ECO:0000256" key="7">
    <source>
        <dbReference type="ARBA" id="ARBA00022741"/>
    </source>
</evidence>
<keyword evidence="6 13" id="KW-0436">Ligase</keyword>
<dbReference type="SUPFAM" id="SSF52374">
    <property type="entry name" value="Nucleotidylyl transferase"/>
    <property type="match status" value="1"/>
</dbReference>